<evidence type="ECO:0000313" key="16">
    <source>
        <dbReference type="EMBL" id="KAF5714784.1"/>
    </source>
</evidence>
<dbReference type="CDD" id="cd03232">
    <property type="entry name" value="ABCG_PDR_domain2"/>
    <property type="match status" value="1"/>
</dbReference>
<dbReference type="InterPro" id="IPR017871">
    <property type="entry name" value="ABC_transporter-like_CS"/>
</dbReference>
<keyword evidence="8" id="KW-0067">ATP-binding</keyword>
<dbReference type="Proteomes" id="UP000544331">
    <property type="component" value="Unassembled WGS sequence"/>
</dbReference>
<evidence type="ECO:0000256" key="9">
    <source>
        <dbReference type="ARBA" id="ARBA00022989"/>
    </source>
</evidence>
<reference evidence="16 17" key="1">
    <citation type="submission" date="2020-05" db="EMBL/GenBank/DDBJ databases">
        <title>Identification and distribution of gene clusters putatively required for synthesis of sphingolipid metabolism inhibitors in phylogenetically diverse species of the filamentous fungus Fusarium.</title>
        <authorList>
            <person name="Kim H.-S."/>
            <person name="Busman M."/>
            <person name="Brown D.W."/>
            <person name="Divon H."/>
            <person name="Uhlig S."/>
            <person name="Proctor R.H."/>
        </authorList>
    </citation>
    <scope>NUCLEOTIDE SEQUENCE [LARGE SCALE GENOMIC DNA]</scope>
    <source>
        <strain evidence="16 17">NRRL 66235</strain>
    </source>
</reference>
<feature type="transmembrane region" description="Helical" evidence="13">
    <location>
        <begin position="1840"/>
        <end position="1863"/>
    </location>
</feature>
<feature type="transmembrane region" description="Helical" evidence="13">
    <location>
        <begin position="1249"/>
        <end position="1269"/>
    </location>
</feature>
<feature type="transmembrane region" description="Helical" evidence="13">
    <location>
        <begin position="1884"/>
        <end position="1910"/>
    </location>
</feature>
<evidence type="ECO:0000256" key="2">
    <source>
        <dbReference type="ARBA" id="ARBA00006012"/>
    </source>
</evidence>
<evidence type="ECO:0000256" key="6">
    <source>
        <dbReference type="ARBA" id="ARBA00022729"/>
    </source>
</evidence>
<name>A0A8H5YMD1_9HYPO</name>
<protein>
    <submittedName>
        <fullName evidence="16">ATPase</fullName>
    </submittedName>
</protein>
<accession>A0A8H5YMD1</accession>
<feature type="domain" description="ABC transporter" evidence="15">
    <location>
        <begin position="1468"/>
        <end position="1711"/>
    </location>
</feature>
<evidence type="ECO:0000256" key="11">
    <source>
        <dbReference type="ARBA" id="ARBA00023157"/>
    </source>
</evidence>
<feature type="compositionally biased region" description="Polar residues" evidence="12">
    <location>
        <begin position="665"/>
        <end position="688"/>
    </location>
</feature>
<dbReference type="PANTHER" id="PTHR19241">
    <property type="entry name" value="ATP-BINDING CASSETTE TRANSPORTER"/>
    <property type="match status" value="1"/>
</dbReference>
<feature type="transmembrane region" description="Helical" evidence="13">
    <location>
        <begin position="1930"/>
        <end position="1952"/>
    </location>
</feature>
<keyword evidence="7" id="KW-0547">Nucleotide-binding</keyword>
<feature type="transmembrane region" description="Helical" evidence="13">
    <location>
        <begin position="1172"/>
        <end position="1194"/>
    </location>
</feature>
<dbReference type="SUPFAM" id="SSF52540">
    <property type="entry name" value="P-loop containing nucleoside triphosphate hydrolases"/>
    <property type="match status" value="2"/>
</dbReference>
<evidence type="ECO:0000256" key="4">
    <source>
        <dbReference type="ARBA" id="ARBA00022448"/>
    </source>
</evidence>
<dbReference type="GO" id="GO:0140359">
    <property type="term" value="F:ABC-type transporter activity"/>
    <property type="evidence" value="ECO:0007669"/>
    <property type="project" value="InterPro"/>
</dbReference>
<feature type="chain" id="PRO_5034937953" evidence="14">
    <location>
        <begin position="17"/>
        <end position="2113"/>
    </location>
</feature>
<feature type="region of interest" description="Disordered" evidence="12">
    <location>
        <begin position="665"/>
        <end position="719"/>
    </location>
</feature>
<evidence type="ECO:0000256" key="1">
    <source>
        <dbReference type="ARBA" id="ARBA00004141"/>
    </source>
</evidence>
<feature type="region of interest" description="Disordered" evidence="12">
    <location>
        <begin position="1755"/>
        <end position="1780"/>
    </location>
</feature>
<feature type="transmembrane region" description="Helical" evidence="13">
    <location>
        <begin position="1807"/>
        <end position="1828"/>
    </location>
</feature>
<feature type="region of interest" description="Disordered" evidence="12">
    <location>
        <begin position="1432"/>
        <end position="1458"/>
    </location>
</feature>
<keyword evidence="10 13" id="KW-0472">Membrane</keyword>
<dbReference type="OrthoDB" id="245989at2759"/>
<dbReference type="SMART" id="SM00382">
    <property type="entry name" value="AAA"/>
    <property type="match status" value="2"/>
</dbReference>
<feature type="signal peptide" evidence="14">
    <location>
        <begin position="1"/>
        <end position="16"/>
    </location>
</feature>
<dbReference type="Pfam" id="PF01061">
    <property type="entry name" value="ABC2_membrane"/>
    <property type="match status" value="2"/>
</dbReference>
<dbReference type="InterPro" id="IPR013525">
    <property type="entry name" value="ABC2_TM"/>
</dbReference>
<dbReference type="Pfam" id="PF14510">
    <property type="entry name" value="ABC_trans_N"/>
    <property type="match status" value="1"/>
</dbReference>
<feature type="domain" description="ABC transporter" evidence="15">
    <location>
        <begin position="773"/>
        <end position="1029"/>
    </location>
</feature>
<feature type="transmembrane region" description="Helical" evidence="13">
    <location>
        <begin position="1386"/>
        <end position="1406"/>
    </location>
</feature>
<dbReference type="FunFam" id="3.40.50.300:FF:000054">
    <property type="entry name" value="ABC multidrug transporter atrF"/>
    <property type="match status" value="1"/>
</dbReference>
<dbReference type="Gene3D" id="3.40.50.300">
    <property type="entry name" value="P-loop containing nucleotide triphosphate hydrolases"/>
    <property type="match status" value="2"/>
</dbReference>
<dbReference type="Pfam" id="PF06422">
    <property type="entry name" value="PDR_CDR"/>
    <property type="match status" value="1"/>
</dbReference>
<dbReference type="EMBL" id="JAAOAN010000236">
    <property type="protein sequence ID" value="KAF5714784.1"/>
    <property type="molecule type" value="Genomic_DNA"/>
</dbReference>
<sequence length="2113" mass="236221">MKFSIITLSLITLASAAPAAEPQGGYISYGALNRDRIPCSVKGPSAANCRPGGEANPYNRGCSALERCRDSVGNNVTLTSMASVHIVCLYIIASFTIGVLSATSHESDVVIYGNTVAALAAAIQTVRMNRTATLVFPTSRIGGLTTSGLGWTDSKDGNTIGGIAREFYGKVYDYYDNDDAWTRETRDDYLSKHIKAQPGPAIGDKVQWTFEPKVAEEILEKWINDEGIPVFRNESILRTSSGVKKDGTVIKSFQTRSGSTFSGKMFIDAGYEGDLMETAGISYRVGREDKQEFDESAAGIHFNEPRRLAAIDPYNDPDDPDSGLLPGVGRVITKFAALESRGKKDHRLQAFNYRLSLTKEDDNKVEFFKPDGYNESHYKILIRYIKTGYLGPFFTTQLMPNLKTDTNAAGQISTDLIGGSYNKTSNYAEYSYEEREAAAKRHKIWAQGLLWTLANHKDVPDFIRKNTSAWGYAKDEWTDNGNWPYEIYVREARRMDGVYTMTQADIQHPKPYDNDTVVAVGYYTLDVHQVERVVINDRIHDEGLIHVPNPGPFSVPYGSIVPRKEDVTNFVNPVTMSATHIALSAIRMEPLYMIMGQSAGAAAVLAIEDNVAVQDIDRKKLKGRLKDHAQVLESFSIQLRPSQYLLLLPTIQHLLRTTYPNCLTQGRMNPQNDPRPSDAPSMSSSTLGDRTRDNDLSDEPESWALIPLSDGGPLDPQSPHFNSKKWAKAYLKTRTEAADCGTPRTAGIAFKSLNAYGFGQATDFQNTLTNIVLKASSFARKVFGDKGQRIDILRDVDGYVEAGEMLCVLGPPGSGYSTLLRSIAGETHGFHFGNDTVLNYQGIRPEQMKKAYRGEAIYTAEVDHHFPHLTVGDTLYFADRCRCPPKNRLPHGVTPREYAEHLRDVIMAMFGISHTKNTRVGDDYVRGISGGERKRVTIAEAALGYSPLQCWDNSTRGLDSANAVEFCRVLRTQADMLGIASCVAIYQAPQSAYDLFDKVIVLYEGRQIFFGKTNEAQEYFENLGFICPEQQTTADFLTSMTNPAERIIRQGANPPWTSDEFARAWKQSQQRSRLINEIDYYMEQHPFDGPDLQKFSESRRLDQAAAQRERSPFNLSYLQQYTINLWRGFTMLIGDPSITLTMLISNLFEGLIISSIFYNLPFNTTSFFRRTILLFFIVLINAFSSILEIMTLYAKRKVVEKQSRYAFYHPSAEALSAMVADLPYKVVNSILLNCTLYFMCNLRREPGPFFSFLLLSFSITVCMSMMFRFIGSTTKSISQALAPACIILLALVLYSGFAIPPAYMQSWLGWIRSVNPVYYGLESVFLIEFVGQQFPCSDFVPHGPGYENLGSGEYVCNVPGSVPGQSFVKGEDYLKASFGFVNSHRWRNFGIIIAWTVFFMALHLWTTEYVASERSKGEVLVFLREAMHKISGKRGSDEESGVPTPTGKQEASASSSEKVEVEKQTSVFHWKDVCYDVKIKSETRRILDHVDGWVKPGTLTALMGVSGAGKTTLLDVLASRVTMGVVSGDMLVNGHSRDSSFQRKTGYVTQQDLHQASSTVREALRFSAMLRQPAKYFKQERLDYVETVLSLLGMDAYADAIIGVPGEGLNVEQRKRLTIAVKLVARPQLLLFLDEPTSGLDSQTSWSIYDLMEQLTKSGQAILCTIHQPSAMLFQRFDRLLLLAKGGKTVYFGQIGQNSQILMDYFTRNGGPPLPPKANPAEHMLEVIGAAPGTHTDVDWPAAWRQSPEYREVQKELQSLKASHPSSPTPASDGADPSEYNEFASPLSTQLWEVTKRLFVQYWRSPGYMYSKAILTVGASLFIGLSVMDGENTVRGLQNQMFGVFIFLTIFSQVAEQMMPAFVEQRTLYEARERPAKTYSWQSFMFANLTVEIVWNSFIGIFAFICWYFPIGLYRNAEYANEVHSRGITIFLHVWIFFLLASSFAHMIIAGLPNADTAGGVMNLLFIMMFAFCGVLAGPDALPGFWIFMYRINPFTYVVEGFLGTTLANAPVTCADNEVLEFKPANGTCGEFLSDYMSNMGGYLVGESAGSKAQCQYCPMADTNTFLKGINVSFDNRWRDFGLLWVYVVFNCAAAVAIYWLARVPRRRKDKEE</sequence>
<dbReference type="GO" id="GO:0016020">
    <property type="term" value="C:membrane"/>
    <property type="evidence" value="ECO:0007669"/>
    <property type="project" value="UniProtKB-SubCell"/>
</dbReference>
<dbReference type="GO" id="GO:0016887">
    <property type="term" value="F:ATP hydrolysis activity"/>
    <property type="evidence" value="ECO:0007669"/>
    <property type="project" value="InterPro"/>
</dbReference>
<feature type="transmembrane region" description="Helical" evidence="13">
    <location>
        <begin position="1140"/>
        <end position="1160"/>
    </location>
</feature>
<comment type="subcellular location">
    <subcellularLocation>
        <location evidence="1">Membrane</location>
        <topology evidence="1">Multi-pass membrane protein</topology>
    </subcellularLocation>
</comment>
<comment type="similarity">
    <text evidence="2">Belongs to the ABC transporter superfamily. ABCG family. PDR (TC 3.A.1.205) subfamily.</text>
</comment>
<evidence type="ECO:0000256" key="8">
    <source>
        <dbReference type="ARBA" id="ARBA00022840"/>
    </source>
</evidence>
<dbReference type="Pfam" id="PF12831">
    <property type="entry name" value="FAD_oxidored"/>
    <property type="match status" value="1"/>
</dbReference>
<feature type="transmembrane region" description="Helical" evidence="13">
    <location>
        <begin position="1964"/>
        <end position="1988"/>
    </location>
</feature>
<dbReference type="InterPro" id="IPR010929">
    <property type="entry name" value="PDR_CDR_ABC"/>
</dbReference>
<feature type="transmembrane region" description="Helical" evidence="13">
    <location>
        <begin position="2084"/>
        <end position="2102"/>
    </location>
</feature>
<proteinExistence type="inferred from homology"/>
<evidence type="ECO:0000259" key="15">
    <source>
        <dbReference type="PROSITE" id="PS50893"/>
    </source>
</evidence>
<dbReference type="PROSITE" id="PS00211">
    <property type="entry name" value="ABC_TRANSPORTER_1"/>
    <property type="match status" value="1"/>
</dbReference>
<dbReference type="InterPro" id="IPR029481">
    <property type="entry name" value="ABC_trans_N"/>
</dbReference>
<dbReference type="InterPro" id="IPR003593">
    <property type="entry name" value="AAA+_ATPase"/>
</dbReference>
<keyword evidence="9 13" id="KW-1133">Transmembrane helix</keyword>
<keyword evidence="5 13" id="KW-0812">Transmembrane</keyword>
<organism evidence="16 17">
    <name type="scientific">Fusarium mundagurra</name>
    <dbReference type="NCBI Taxonomy" id="1567541"/>
    <lineage>
        <taxon>Eukaryota</taxon>
        <taxon>Fungi</taxon>
        <taxon>Dikarya</taxon>
        <taxon>Ascomycota</taxon>
        <taxon>Pezizomycotina</taxon>
        <taxon>Sordariomycetes</taxon>
        <taxon>Hypocreomycetidae</taxon>
        <taxon>Hypocreales</taxon>
        <taxon>Nectriaceae</taxon>
        <taxon>Fusarium</taxon>
        <taxon>Fusarium fujikuroi species complex</taxon>
    </lineage>
</organism>
<keyword evidence="11" id="KW-1015">Disulfide bond</keyword>
<dbReference type="InterPro" id="IPR008801">
    <property type="entry name" value="RALF"/>
</dbReference>
<keyword evidence="4" id="KW-0813">Transport</keyword>
<dbReference type="CDD" id="cd03233">
    <property type="entry name" value="ABCG_PDR_domain1"/>
    <property type="match status" value="1"/>
</dbReference>
<evidence type="ECO:0000256" key="14">
    <source>
        <dbReference type="SAM" id="SignalP"/>
    </source>
</evidence>
<comment type="caution">
    <text evidence="16">The sequence shown here is derived from an EMBL/GenBank/DDBJ whole genome shotgun (WGS) entry which is preliminary data.</text>
</comment>
<evidence type="ECO:0000256" key="3">
    <source>
        <dbReference type="ARBA" id="ARBA00009178"/>
    </source>
</evidence>
<dbReference type="InterPro" id="IPR027417">
    <property type="entry name" value="P-loop_NTPase"/>
</dbReference>
<dbReference type="Pfam" id="PF05498">
    <property type="entry name" value="RALF"/>
    <property type="match status" value="1"/>
</dbReference>
<evidence type="ECO:0000313" key="17">
    <source>
        <dbReference type="Proteomes" id="UP000544331"/>
    </source>
</evidence>
<evidence type="ECO:0000256" key="5">
    <source>
        <dbReference type="ARBA" id="ARBA00022692"/>
    </source>
</evidence>
<evidence type="ECO:0000256" key="12">
    <source>
        <dbReference type="SAM" id="MobiDB-lite"/>
    </source>
</evidence>
<keyword evidence="6 14" id="KW-0732">Signal</keyword>
<comment type="similarity">
    <text evidence="3">Belongs to the plant rapid alkalinization factor (RALF) family.</text>
</comment>
<dbReference type="PROSITE" id="PS50893">
    <property type="entry name" value="ABC_TRANSPORTER_2"/>
    <property type="match status" value="2"/>
</dbReference>
<dbReference type="GO" id="GO:0005524">
    <property type="term" value="F:ATP binding"/>
    <property type="evidence" value="ECO:0007669"/>
    <property type="project" value="UniProtKB-KW"/>
</dbReference>
<evidence type="ECO:0000256" key="10">
    <source>
        <dbReference type="ARBA" id="ARBA00023136"/>
    </source>
</evidence>
<evidence type="ECO:0000256" key="13">
    <source>
        <dbReference type="SAM" id="Phobius"/>
    </source>
</evidence>
<evidence type="ECO:0000256" key="7">
    <source>
        <dbReference type="ARBA" id="ARBA00022741"/>
    </source>
</evidence>
<feature type="transmembrane region" description="Helical" evidence="13">
    <location>
        <begin position="1281"/>
        <end position="1303"/>
    </location>
</feature>
<dbReference type="Pfam" id="PF00005">
    <property type="entry name" value="ABC_tran"/>
    <property type="match status" value="2"/>
</dbReference>
<keyword evidence="17" id="KW-1185">Reference proteome</keyword>
<feature type="compositionally biased region" description="Polar residues" evidence="12">
    <location>
        <begin position="1756"/>
        <end position="1770"/>
    </location>
</feature>
<dbReference type="InterPro" id="IPR003439">
    <property type="entry name" value="ABC_transporter-like_ATP-bd"/>
</dbReference>
<gene>
    <name evidence="16" type="ORF">FMUND_7164</name>
</gene>
<dbReference type="InterPro" id="IPR034001">
    <property type="entry name" value="ABCG_PDR_1"/>
</dbReference>
<dbReference type="InterPro" id="IPR034003">
    <property type="entry name" value="ABCG_PDR_2"/>
</dbReference>